<dbReference type="Proteomes" id="UP000632849">
    <property type="component" value="Unassembled WGS sequence"/>
</dbReference>
<sequence>MLRSYARLADRAVPAVSNAWGRGWAREIVILVPGSLDGMDQLLGAPASGYRASPPVTTGEAGGSGAAPADRVIINPRGVQGARLGRQAGRPGRGRQRADLRCGCRSRGARPPAGGRRAGLPSAARRATPPRGRGAATSAPPGSGT</sequence>
<reference evidence="2" key="1">
    <citation type="journal article" date="2014" name="Int. J. Syst. Evol. Microbiol.">
        <title>Complete genome sequence of Corynebacterium casei LMG S-19264T (=DSM 44701T), isolated from a smear-ripened cheese.</title>
        <authorList>
            <consortium name="US DOE Joint Genome Institute (JGI-PGF)"/>
            <person name="Walter F."/>
            <person name="Albersmeier A."/>
            <person name="Kalinowski J."/>
            <person name="Ruckert C."/>
        </authorList>
    </citation>
    <scope>NUCLEOTIDE SEQUENCE</scope>
    <source>
        <strain evidence="2">JCM 4122</strain>
    </source>
</reference>
<dbReference type="EMBL" id="BNBE01000002">
    <property type="protein sequence ID" value="GHG12691.1"/>
    <property type="molecule type" value="Genomic_DNA"/>
</dbReference>
<organism evidence="2 3">
    <name type="scientific">Streptomyces filamentosus</name>
    <name type="common">Streptomyces roseosporus</name>
    <dbReference type="NCBI Taxonomy" id="67294"/>
    <lineage>
        <taxon>Bacteria</taxon>
        <taxon>Bacillati</taxon>
        <taxon>Actinomycetota</taxon>
        <taxon>Actinomycetes</taxon>
        <taxon>Kitasatosporales</taxon>
        <taxon>Streptomycetaceae</taxon>
        <taxon>Streptomyces</taxon>
    </lineage>
</organism>
<comment type="caution">
    <text evidence="2">The sequence shown here is derived from an EMBL/GenBank/DDBJ whole genome shotgun (WGS) entry which is preliminary data.</text>
</comment>
<evidence type="ECO:0000313" key="3">
    <source>
        <dbReference type="Proteomes" id="UP000632849"/>
    </source>
</evidence>
<feature type="region of interest" description="Disordered" evidence="1">
    <location>
        <begin position="54"/>
        <end position="145"/>
    </location>
</feature>
<feature type="compositionally biased region" description="Low complexity" evidence="1">
    <location>
        <begin position="105"/>
        <end position="137"/>
    </location>
</feature>
<name>A0A919BTW7_STRFL</name>
<evidence type="ECO:0000313" key="2">
    <source>
        <dbReference type="EMBL" id="GHG12691.1"/>
    </source>
</evidence>
<gene>
    <name evidence="2" type="ORF">GCM10017667_52760</name>
</gene>
<dbReference type="AlphaFoldDB" id="A0A919BTW7"/>
<feature type="compositionally biased region" description="Low complexity" evidence="1">
    <location>
        <begin position="77"/>
        <end position="90"/>
    </location>
</feature>
<protein>
    <submittedName>
        <fullName evidence="2">Uncharacterized protein</fullName>
    </submittedName>
</protein>
<proteinExistence type="predicted"/>
<keyword evidence="3" id="KW-1185">Reference proteome</keyword>
<reference evidence="2" key="2">
    <citation type="submission" date="2020-09" db="EMBL/GenBank/DDBJ databases">
        <authorList>
            <person name="Sun Q."/>
            <person name="Ohkuma M."/>
        </authorList>
    </citation>
    <scope>NUCLEOTIDE SEQUENCE</scope>
    <source>
        <strain evidence="2">JCM 4122</strain>
    </source>
</reference>
<evidence type="ECO:0000256" key="1">
    <source>
        <dbReference type="SAM" id="MobiDB-lite"/>
    </source>
</evidence>
<accession>A0A919BTW7</accession>